<reference evidence="3 6" key="2">
    <citation type="submission" date="2018-04" db="EMBL/GenBank/DDBJ databases">
        <title>Active sludge and wastewater microbial communities from Klosterneuburg, Austria.</title>
        <authorList>
            <person name="Wagner M."/>
        </authorList>
    </citation>
    <scope>NUCLEOTIDE SEQUENCE [LARGE SCALE GENOMIC DNA]</scope>
    <source>
        <strain evidence="3 6">Nm4</strain>
    </source>
</reference>
<reference evidence="4 5" key="1">
    <citation type="submission" date="2016-10" db="EMBL/GenBank/DDBJ databases">
        <authorList>
            <person name="de Groot N.N."/>
        </authorList>
    </citation>
    <scope>NUCLEOTIDE SEQUENCE [LARGE SCALE GENOMIC DNA]</scope>
    <source>
        <strain evidence="4 5">Nm9</strain>
    </source>
</reference>
<dbReference type="Proteomes" id="UP000244110">
    <property type="component" value="Unassembled WGS sequence"/>
</dbReference>
<feature type="domain" description="DUF4340" evidence="2">
    <location>
        <begin position="65"/>
        <end position="164"/>
    </location>
</feature>
<dbReference type="InterPro" id="IPR025641">
    <property type="entry name" value="DUF4340"/>
</dbReference>
<dbReference type="Proteomes" id="UP000181998">
    <property type="component" value="Unassembled WGS sequence"/>
</dbReference>
<gene>
    <name evidence="3" type="ORF">C8R28_100814</name>
    <name evidence="4" type="ORF">SAMN05421510_103313</name>
</gene>
<evidence type="ECO:0000313" key="6">
    <source>
        <dbReference type="Proteomes" id="UP000244110"/>
    </source>
</evidence>
<dbReference type="AlphaFoldDB" id="A0A1H9EQ48"/>
<dbReference type="Pfam" id="PF14238">
    <property type="entry name" value="DUF4340"/>
    <property type="match status" value="1"/>
</dbReference>
<evidence type="ECO:0000259" key="2">
    <source>
        <dbReference type="Pfam" id="PF14238"/>
    </source>
</evidence>
<dbReference type="STRING" id="44577.ATY38_13535"/>
<sequence>MTHHSRLNLIMLVTIGGLAIFLYFRPQSAAIQQYSISATTADAIQSLRILNKHQEIVLKQSNNQWHLIEPVQVRADEEKIGKILEILTASSYQRLALENLERFGLDQPYLQLHVDNEYFGFGGFSPTTHQQYLATNDFAYLISPRYALALPVAAIDLINPGLLVSDEIPVRFEMERWTAEFQNDGWHMTKHYSDDGFGDEILTKWIQLWQTARAEALKLEDELDSDWIETGVIRISLQSGKVIGFKILQNKYSLVLLRMAEGIGYQFPTKLGQRLINPRAIVLNQ</sequence>
<organism evidence="4 5">
    <name type="scientific">Nitrosomonas ureae</name>
    <dbReference type="NCBI Taxonomy" id="44577"/>
    <lineage>
        <taxon>Bacteria</taxon>
        <taxon>Pseudomonadati</taxon>
        <taxon>Pseudomonadota</taxon>
        <taxon>Betaproteobacteria</taxon>
        <taxon>Nitrosomonadales</taxon>
        <taxon>Nitrosomonadaceae</taxon>
        <taxon>Nitrosomonas</taxon>
    </lineage>
</organism>
<name>A0A1H9EQ48_9PROT</name>
<evidence type="ECO:0000313" key="4">
    <source>
        <dbReference type="EMBL" id="SEQ27343.1"/>
    </source>
</evidence>
<dbReference type="EMBL" id="QAOL01000008">
    <property type="protein sequence ID" value="PTQ86820.1"/>
    <property type="molecule type" value="Genomic_DNA"/>
</dbReference>
<evidence type="ECO:0000313" key="3">
    <source>
        <dbReference type="EMBL" id="PTQ86820.1"/>
    </source>
</evidence>
<evidence type="ECO:0000256" key="1">
    <source>
        <dbReference type="SAM" id="Phobius"/>
    </source>
</evidence>
<accession>A0A1H9EQ48</accession>
<keyword evidence="1" id="KW-1133">Transmembrane helix</keyword>
<proteinExistence type="predicted"/>
<protein>
    <submittedName>
        <fullName evidence="3">Uncharacterized protein DUF4340</fullName>
    </submittedName>
</protein>
<keyword evidence="1" id="KW-0472">Membrane</keyword>
<evidence type="ECO:0000313" key="5">
    <source>
        <dbReference type="Proteomes" id="UP000181998"/>
    </source>
</evidence>
<feature type="transmembrane region" description="Helical" evidence="1">
    <location>
        <begin position="7"/>
        <end position="24"/>
    </location>
</feature>
<dbReference type="RefSeq" id="WP_074721511.1">
    <property type="nucleotide sequence ID" value="NZ_FOFX01000033.1"/>
</dbReference>
<keyword evidence="1" id="KW-0812">Transmembrane</keyword>
<dbReference type="OrthoDB" id="8534137at2"/>
<dbReference type="EMBL" id="FOFX01000033">
    <property type="protein sequence ID" value="SEQ27343.1"/>
    <property type="molecule type" value="Genomic_DNA"/>
</dbReference>